<dbReference type="EMBL" id="KN831785">
    <property type="protein sequence ID" value="KIM39594.1"/>
    <property type="molecule type" value="Genomic_DNA"/>
</dbReference>
<evidence type="ECO:0000313" key="2">
    <source>
        <dbReference type="EMBL" id="KIM39594.1"/>
    </source>
</evidence>
<protein>
    <submittedName>
        <fullName evidence="2">Uncharacterized protein</fullName>
    </submittedName>
</protein>
<evidence type="ECO:0000313" key="3">
    <source>
        <dbReference type="Proteomes" id="UP000053424"/>
    </source>
</evidence>
<dbReference type="HOGENOM" id="CLU_2133795_0_0_1"/>
<sequence>MVRHSISGPRSSVSPIAQAIKKYLACMQSGAKQHAAAPKTDALYRCLERLLCAYRMAGLMGLNISRQAPTQLQPRDITTERLQRLRLGTRMRRGRATKQPYGQISLLRRHPTN</sequence>
<proteinExistence type="predicted"/>
<evidence type="ECO:0000256" key="1">
    <source>
        <dbReference type="SAM" id="MobiDB-lite"/>
    </source>
</evidence>
<organism evidence="2 3">
    <name type="scientific">Hebeloma cylindrosporum</name>
    <dbReference type="NCBI Taxonomy" id="76867"/>
    <lineage>
        <taxon>Eukaryota</taxon>
        <taxon>Fungi</taxon>
        <taxon>Dikarya</taxon>
        <taxon>Basidiomycota</taxon>
        <taxon>Agaricomycotina</taxon>
        <taxon>Agaricomycetes</taxon>
        <taxon>Agaricomycetidae</taxon>
        <taxon>Agaricales</taxon>
        <taxon>Agaricineae</taxon>
        <taxon>Hymenogastraceae</taxon>
        <taxon>Hebeloma</taxon>
    </lineage>
</organism>
<reference evidence="2 3" key="1">
    <citation type="submission" date="2014-04" db="EMBL/GenBank/DDBJ databases">
        <authorList>
            <consortium name="DOE Joint Genome Institute"/>
            <person name="Kuo A."/>
            <person name="Gay G."/>
            <person name="Dore J."/>
            <person name="Kohler A."/>
            <person name="Nagy L.G."/>
            <person name="Floudas D."/>
            <person name="Copeland A."/>
            <person name="Barry K.W."/>
            <person name="Cichocki N."/>
            <person name="Veneault-Fourrey C."/>
            <person name="LaButti K."/>
            <person name="Lindquist E.A."/>
            <person name="Lipzen A."/>
            <person name="Lundell T."/>
            <person name="Morin E."/>
            <person name="Murat C."/>
            <person name="Sun H."/>
            <person name="Tunlid A."/>
            <person name="Henrissat B."/>
            <person name="Grigoriev I.V."/>
            <person name="Hibbett D.S."/>
            <person name="Martin F."/>
            <person name="Nordberg H.P."/>
            <person name="Cantor M.N."/>
            <person name="Hua S.X."/>
        </authorList>
    </citation>
    <scope>NUCLEOTIDE SEQUENCE [LARGE SCALE GENOMIC DNA]</scope>
    <source>
        <strain evidence="3">h7</strain>
    </source>
</reference>
<keyword evidence="3" id="KW-1185">Reference proteome</keyword>
<feature type="region of interest" description="Disordered" evidence="1">
    <location>
        <begin position="91"/>
        <end position="113"/>
    </location>
</feature>
<accession>A0A0C3C5W1</accession>
<reference evidence="3" key="2">
    <citation type="submission" date="2015-01" db="EMBL/GenBank/DDBJ databases">
        <title>Evolutionary Origins and Diversification of the Mycorrhizal Mutualists.</title>
        <authorList>
            <consortium name="DOE Joint Genome Institute"/>
            <consortium name="Mycorrhizal Genomics Consortium"/>
            <person name="Kohler A."/>
            <person name="Kuo A."/>
            <person name="Nagy L.G."/>
            <person name="Floudas D."/>
            <person name="Copeland A."/>
            <person name="Barry K.W."/>
            <person name="Cichocki N."/>
            <person name="Veneault-Fourrey C."/>
            <person name="LaButti K."/>
            <person name="Lindquist E.A."/>
            <person name="Lipzen A."/>
            <person name="Lundell T."/>
            <person name="Morin E."/>
            <person name="Murat C."/>
            <person name="Riley R."/>
            <person name="Ohm R."/>
            <person name="Sun H."/>
            <person name="Tunlid A."/>
            <person name="Henrissat B."/>
            <person name="Grigoriev I.V."/>
            <person name="Hibbett D.S."/>
            <person name="Martin F."/>
        </authorList>
    </citation>
    <scope>NUCLEOTIDE SEQUENCE [LARGE SCALE GENOMIC DNA]</scope>
    <source>
        <strain evidence="3">h7</strain>
    </source>
</reference>
<dbReference type="Proteomes" id="UP000053424">
    <property type="component" value="Unassembled WGS sequence"/>
</dbReference>
<name>A0A0C3C5W1_HEBCY</name>
<gene>
    <name evidence="2" type="ORF">M413DRAFT_193698</name>
</gene>
<dbReference type="AlphaFoldDB" id="A0A0C3C5W1"/>